<feature type="domain" description="S1 motif" evidence="5">
    <location>
        <begin position="99"/>
        <end position="184"/>
    </location>
</feature>
<keyword evidence="2" id="KW-0963">Cytoplasm</keyword>
<dbReference type="InterPro" id="IPR019495">
    <property type="entry name" value="EXOSC1_C"/>
</dbReference>
<dbReference type="AlphaFoldDB" id="A0A1E7FC69"/>
<dbReference type="GO" id="GO:0005730">
    <property type="term" value="C:nucleolus"/>
    <property type="evidence" value="ECO:0007669"/>
    <property type="project" value="UniProtKB-SubCell"/>
</dbReference>
<gene>
    <name evidence="6" type="ORF">FRACYDRAFT_187222</name>
</gene>
<dbReference type="InParanoid" id="A0A1E7FC69"/>
<evidence type="ECO:0000259" key="5">
    <source>
        <dbReference type="PROSITE" id="PS50126"/>
    </source>
</evidence>
<evidence type="ECO:0000256" key="2">
    <source>
        <dbReference type="ARBA" id="ARBA00022490"/>
    </source>
</evidence>
<evidence type="ECO:0000256" key="3">
    <source>
        <dbReference type="ARBA" id="ARBA00022835"/>
    </source>
</evidence>
<dbReference type="Pfam" id="PF10447">
    <property type="entry name" value="EXOSC1"/>
    <property type="match status" value="1"/>
</dbReference>
<dbReference type="Gene3D" id="2.40.50.140">
    <property type="entry name" value="Nucleic acid-binding proteins"/>
    <property type="match status" value="1"/>
</dbReference>
<dbReference type="EMBL" id="KV784359">
    <property type="protein sequence ID" value="OEU15778.1"/>
    <property type="molecule type" value="Genomic_DNA"/>
</dbReference>
<dbReference type="PROSITE" id="PS50126">
    <property type="entry name" value="S1"/>
    <property type="match status" value="1"/>
</dbReference>
<keyword evidence="7" id="KW-1185">Reference proteome</keyword>
<comment type="subcellular location">
    <subcellularLocation>
        <location evidence="1">Nucleus</location>
        <location evidence="1">Nucleolus</location>
    </subcellularLocation>
</comment>
<dbReference type="GO" id="GO:0000176">
    <property type="term" value="C:nuclear exosome (RNase complex)"/>
    <property type="evidence" value="ECO:0007669"/>
    <property type="project" value="TreeGrafter"/>
</dbReference>
<evidence type="ECO:0000256" key="4">
    <source>
        <dbReference type="SAM" id="MobiDB-lite"/>
    </source>
</evidence>
<dbReference type="PANTHER" id="PTHR12686">
    <property type="entry name" value="3'-5' EXORIBONUCLEASE CSL4-RELATED"/>
    <property type="match status" value="1"/>
</dbReference>
<keyword evidence="3" id="KW-0271">Exosome</keyword>
<sequence>MESSSSPPVLRYKEGSTVIPGDRIATIRQVRSGIGTYVKGGHIYASLLGTLRLQLNNDGGGGDNNPTFICSVDVSSSSSSSKNSNLLLLPATSQVLKVGQLIVGRISRITPQNAVVEIRVAEGVGPLRGPPYYEGAIRLDDVRAGKAVVDQNHVVLADCFRPGDLVSCRVISMGDARRYFLSTAETELGVVRAERKGVVMIPVSWKEMECPVTGVRESRKNAKPLMLQQRHSGEEEEGKE</sequence>
<proteinExistence type="predicted"/>
<dbReference type="OrthoDB" id="440760at2759"/>
<dbReference type="InterPro" id="IPR003029">
    <property type="entry name" value="S1_domain"/>
</dbReference>
<dbReference type="InterPro" id="IPR025721">
    <property type="entry name" value="Exosome_cplx_N_dom"/>
</dbReference>
<dbReference type="GO" id="GO:0006396">
    <property type="term" value="P:RNA processing"/>
    <property type="evidence" value="ECO:0007669"/>
    <property type="project" value="InterPro"/>
</dbReference>
<name>A0A1E7FC69_9STRA</name>
<dbReference type="PANTHER" id="PTHR12686:SF8">
    <property type="entry name" value="EXOSOME COMPLEX COMPONENT CSL4"/>
    <property type="match status" value="1"/>
</dbReference>
<dbReference type="FunCoup" id="A0A1E7FC69">
    <property type="interactions" value="335"/>
</dbReference>
<dbReference type="Gene3D" id="2.40.50.100">
    <property type="match status" value="1"/>
</dbReference>
<dbReference type="SUPFAM" id="SSF50249">
    <property type="entry name" value="Nucleic acid-binding proteins"/>
    <property type="match status" value="1"/>
</dbReference>
<reference evidence="6 7" key="1">
    <citation type="submission" date="2016-09" db="EMBL/GenBank/DDBJ databases">
        <title>Extensive genetic diversity and differential bi-allelic expression allows diatom success in the polar Southern Ocean.</title>
        <authorList>
            <consortium name="DOE Joint Genome Institute"/>
            <person name="Mock T."/>
            <person name="Otillar R.P."/>
            <person name="Strauss J."/>
            <person name="Dupont C."/>
            <person name="Frickenhaus S."/>
            <person name="Maumus F."/>
            <person name="Mcmullan M."/>
            <person name="Sanges R."/>
            <person name="Schmutz J."/>
            <person name="Toseland A."/>
            <person name="Valas R."/>
            <person name="Veluchamy A."/>
            <person name="Ward B.J."/>
            <person name="Allen A."/>
            <person name="Barry K."/>
            <person name="Falciatore A."/>
            <person name="Ferrante M."/>
            <person name="Fortunato A.E."/>
            <person name="Gloeckner G."/>
            <person name="Gruber A."/>
            <person name="Hipkin R."/>
            <person name="Janech M."/>
            <person name="Kroth P."/>
            <person name="Leese F."/>
            <person name="Lindquist E."/>
            <person name="Lyon B.R."/>
            <person name="Martin J."/>
            <person name="Mayer C."/>
            <person name="Parker M."/>
            <person name="Quesneville H."/>
            <person name="Raymond J."/>
            <person name="Uhlig C."/>
            <person name="Valentin K.U."/>
            <person name="Worden A.Z."/>
            <person name="Armbrust E.V."/>
            <person name="Bowler C."/>
            <person name="Green B."/>
            <person name="Moulton V."/>
            <person name="Van Oosterhout C."/>
            <person name="Grigoriev I."/>
        </authorList>
    </citation>
    <scope>NUCLEOTIDE SEQUENCE [LARGE SCALE GENOMIC DNA]</scope>
    <source>
        <strain evidence="6 7">CCMP1102</strain>
    </source>
</reference>
<feature type="region of interest" description="Disordered" evidence="4">
    <location>
        <begin position="217"/>
        <end position="240"/>
    </location>
</feature>
<accession>A0A1E7FC69</accession>
<dbReference type="GO" id="GO:0005737">
    <property type="term" value="C:cytoplasm"/>
    <property type="evidence" value="ECO:0007669"/>
    <property type="project" value="TreeGrafter"/>
</dbReference>
<dbReference type="InterPro" id="IPR012340">
    <property type="entry name" value="NA-bd_OB-fold"/>
</dbReference>
<dbReference type="Pfam" id="PF14382">
    <property type="entry name" value="ECR1_N"/>
    <property type="match status" value="1"/>
</dbReference>
<dbReference type="GO" id="GO:0003723">
    <property type="term" value="F:RNA binding"/>
    <property type="evidence" value="ECO:0007669"/>
    <property type="project" value="InterPro"/>
</dbReference>
<protein>
    <recommendedName>
        <fullName evidence="5">S1 motif domain-containing protein</fullName>
    </recommendedName>
</protein>
<evidence type="ECO:0000313" key="7">
    <source>
        <dbReference type="Proteomes" id="UP000095751"/>
    </source>
</evidence>
<evidence type="ECO:0000313" key="6">
    <source>
        <dbReference type="EMBL" id="OEU15778.1"/>
    </source>
</evidence>
<organism evidence="6 7">
    <name type="scientific">Fragilariopsis cylindrus CCMP1102</name>
    <dbReference type="NCBI Taxonomy" id="635003"/>
    <lineage>
        <taxon>Eukaryota</taxon>
        <taxon>Sar</taxon>
        <taxon>Stramenopiles</taxon>
        <taxon>Ochrophyta</taxon>
        <taxon>Bacillariophyta</taxon>
        <taxon>Bacillariophyceae</taxon>
        <taxon>Bacillariophycidae</taxon>
        <taxon>Bacillariales</taxon>
        <taxon>Bacillariaceae</taxon>
        <taxon>Fragilariopsis</taxon>
    </lineage>
</organism>
<dbReference type="Proteomes" id="UP000095751">
    <property type="component" value="Unassembled WGS sequence"/>
</dbReference>
<dbReference type="KEGG" id="fcy:FRACYDRAFT_187222"/>
<evidence type="ECO:0000256" key="1">
    <source>
        <dbReference type="ARBA" id="ARBA00004604"/>
    </source>
</evidence>
<dbReference type="InterPro" id="IPR039771">
    <property type="entry name" value="Csl4"/>
</dbReference>
<dbReference type="SUPFAM" id="SSF110324">
    <property type="entry name" value="Ribosomal L27 protein-like"/>
    <property type="match status" value="1"/>
</dbReference>